<evidence type="ECO:0000313" key="2">
    <source>
        <dbReference type="Proteomes" id="UP001303046"/>
    </source>
</evidence>
<gene>
    <name evidence="1" type="primary">Necator_chrX.g24586</name>
    <name evidence="1" type="ORF">RB195_024421</name>
</gene>
<dbReference type="SUPFAM" id="SSF56219">
    <property type="entry name" value="DNase I-like"/>
    <property type="match status" value="1"/>
</dbReference>
<proteinExistence type="predicted"/>
<evidence type="ECO:0008006" key="3">
    <source>
        <dbReference type="Google" id="ProtNLM"/>
    </source>
</evidence>
<organism evidence="1 2">
    <name type="scientific">Necator americanus</name>
    <name type="common">Human hookworm</name>
    <dbReference type="NCBI Taxonomy" id="51031"/>
    <lineage>
        <taxon>Eukaryota</taxon>
        <taxon>Metazoa</taxon>
        <taxon>Ecdysozoa</taxon>
        <taxon>Nematoda</taxon>
        <taxon>Chromadorea</taxon>
        <taxon>Rhabditida</taxon>
        <taxon>Rhabditina</taxon>
        <taxon>Rhabditomorpha</taxon>
        <taxon>Strongyloidea</taxon>
        <taxon>Ancylostomatidae</taxon>
        <taxon>Bunostominae</taxon>
        <taxon>Necator</taxon>
    </lineage>
</organism>
<name>A0ABR1ENV7_NECAM</name>
<reference evidence="1 2" key="1">
    <citation type="submission" date="2023-08" db="EMBL/GenBank/DDBJ databases">
        <title>A Necator americanus chromosomal reference genome.</title>
        <authorList>
            <person name="Ilik V."/>
            <person name="Petrzelkova K.J."/>
            <person name="Pardy F."/>
            <person name="Fuh T."/>
            <person name="Niatou-Singa F.S."/>
            <person name="Gouil Q."/>
            <person name="Baker L."/>
            <person name="Ritchie M.E."/>
            <person name="Jex A.R."/>
            <person name="Gazzola D."/>
            <person name="Li H."/>
            <person name="Toshio Fujiwara R."/>
            <person name="Zhan B."/>
            <person name="Aroian R.V."/>
            <person name="Pafco B."/>
            <person name="Schwarz E.M."/>
        </authorList>
    </citation>
    <scope>NUCLEOTIDE SEQUENCE [LARGE SCALE GENOMIC DNA]</scope>
    <source>
        <strain evidence="1 2">Aroian</strain>
        <tissue evidence="1">Whole animal</tissue>
    </source>
</reference>
<dbReference type="Proteomes" id="UP001303046">
    <property type="component" value="Unassembled WGS sequence"/>
</dbReference>
<dbReference type="InterPro" id="IPR036691">
    <property type="entry name" value="Endo/exonu/phosph_ase_sf"/>
</dbReference>
<dbReference type="EMBL" id="JAVFWL010000006">
    <property type="protein sequence ID" value="KAK6764085.1"/>
    <property type="molecule type" value="Genomic_DNA"/>
</dbReference>
<dbReference type="Gene3D" id="3.60.10.10">
    <property type="entry name" value="Endonuclease/exonuclease/phosphatase"/>
    <property type="match status" value="1"/>
</dbReference>
<comment type="caution">
    <text evidence="1">The sequence shown here is derived from an EMBL/GenBank/DDBJ whole genome shotgun (WGS) entry which is preliminary data.</text>
</comment>
<keyword evidence="2" id="KW-1185">Reference proteome</keyword>
<evidence type="ECO:0000313" key="1">
    <source>
        <dbReference type="EMBL" id="KAK6764085.1"/>
    </source>
</evidence>
<sequence length="217" mass="25159">MRDLPVISIENYTIYCGDVDENKVSGCAKVVRNDYNNLMEEFGSRGRELWIASAHTPTETAEDNNKGAFYDEPNALMSKIPRQQVVIVRIDANAKMGLEQQSYVLGKGYYPAKRTSYNNDHLVHLCEQTGIIIACTFKRNHRRHQLTWQGSTVLTPEKQHMWNMRTLQLDYDLTKNIPQSDIQKSRAVFNVSFDSDHRLVLLSFKIWFYKRNRGVPL</sequence>
<protein>
    <recommendedName>
        <fullName evidence="3">Endonuclease/exonuclease/phosphatase domain-containing protein</fullName>
    </recommendedName>
</protein>
<accession>A0ABR1ENV7</accession>